<organism evidence="1 2">
    <name type="scientific">Clunio marinus</name>
    <dbReference type="NCBI Taxonomy" id="568069"/>
    <lineage>
        <taxon>Eukaryota</taxon>
        <taxon>Metazoa</taxon>
        <taxon>Ecdysozoa</taxon>
        <taxon>Arthropoda</taxon>
        <taxon>Hexapoda</taxon>
        <taxon>Insecta</taxon>
        <taxon>Pterygota</taxon>
        <taxon>Neoptera</taxon>
        <taxon>Endopterygota</taxon>
        <taxon>Diptera</taxon>
        <taxon>Nematocera</taxon>
        <taxon>Chironomoidea</taxon>
        <taxon>Chironomidae</taxon>
        <taxon>Clunio</taxon>
    </lineage>
</organism>
<keyword evidence="2" id="KW-1185">Reference proteome</keyword>
<evidence type="ECO:0000313" key="1">
    <source>
        <dbReference type="EMBL" id="CRL01948.1"/>
    </source>
</evidence>
<dbReference type="EMBL" id="CVRI01000057">
    <property type="protein sequence ID" value="CRL01948.1"/>
    <property type="molecule type" value="Genomic_DNA"/>
</dbReference>
<dbReference type="AlphaFoldDB" id="A0A1J1IQX3"/>
<evidence type="ECO:0000313" key="2">
    <source>
        <dbReference type="Proteomes" id="UP000183832"/>
    </source>
</evidence>
<accession>A0A1J1IQX3</accession>
<dbReference type="Proteomes" id="UP000183832">
    <property type="component" value="Unassembled WGS sequence"/>
</dbReference>
<proteinExistence type="predicted"/>
<name>A0A1J1IQX3_9DIPT</name>
<protein>
    <submittedName>
        <fullName evidence="1">CLUMA_CG015680, isoform A</fullName>
    </submittedName>
</protein>
<gene>
    <name evidence="1" type="ORF">CLUMA_CG015680</name>
</gene>
<reference evidence="1 2" key="1">
    <citation type="submission" date="2015-04" db="EMBL/GenBank/DDBJ databases">
        <authorList>
            <person name="Syromyatnikov M.Y."/>
            <person name="Popov V.N."/>
        </authorList>
    </citation>
    <scope>NUCLEOTIDE SEQUENCE [LARGE SCALE GENOMIC DNA]</scope>
</reference>
<sequence length="69" mass="8094">MHQVERSENDKRFNDSKLSASLRRLPLHSTSHVNDQERENTRQCFGGLLFNFLLFDNLCAIKCLVLKKM</sequence>